<comment type="subunit">
    <text evidence="5">Part of the 50S ribosomal subunit; part of the 5S rRNA/L5/L18/L25 subcomplex. Contacts the 5S rRNA. Binds to the 5S rRNA independently of L5 and L18.</text>
</comment>
<dbReference type="GO" id="GO:0003735">
    <property type="term" value="F:structural constituent of ribosome"/>
    <property type="evidence" value="ECO:0007669"/>
    <property type="project" value="InterPro"/>
</dbReference>
<feature type="domain" description="Large ribosomal subunit protein bL25 L25" evidence="6">
    <location>
        <begin position="7"/>
        <end position="91"/>
    </location>
</feature>
<dbReference type="GO" id="GO:0006412">
    <property type="term" value="P:translation"/>
    <property type="evidence" value="ECO:0007669"/>
    <property type="project" value="UniProtKB-UniRule"/>
</dbReference>
<dbReference type="InterPro" id="IPR001021">
    <property type="entry name" value="Ribosomal_bL25_long"/>
</dbReference>
<dbReference type="AlphaFoldDB" id="A0A1P8WK69"/>
<dbReference type="HAMAP" id="MF_01334">
    <property type="entry name" value="Ribosomal_bL25_CTC"/>
    <property type="match status" value="1"/>
</dbReference>
<dbReference type="Gene3D" id="2.40.240.10">
    <property type="entry name" value="Ribosomal Protein L25, Chain P"/>
    <property type="match status" value="1"/>
</dbReference>
<dbReference type="SUPFAM" id="SSF50715">
    <property type="entry name" value="Ribosomal protein L25-like"/>
    <property type="match status" value="1"/>
</dbReference>
<evidence type="ECO:0000256" key="1">
    <source>
        <dbReference type="ARBA" id="ARBA00022730"/>
    </source>
</evidence>
<dbReference type="InterPro" id="IPR029751">
    <property type="entry name" value="Ribosomal_L25_dom"/>
</dbReference>
<accession>A0A1P8WK69</accession>
<dbReference type="Pfam" id="PF14693">
    <property type="entry name" value="Ribosomal_TL5_C"/>
    <property type="match status" value="1"/>
</dbReference>
<dbReference type="GO" id="GO:0022625">
    <property type="term" value="C:cytosolic large ribosomal subunit"/>
    <property type="evidence" value="ECO:0007669"/>
    <property type="project" value="TreeGrafter"/>
</dbReference>
<dbReference type="STRING" id="1891926.Fuma_04060"/>
<evidence type="ECO:0000256" key="4">
    <source>
        <dbReference type="ARBA" id="ARBA00023274"/>
    </source>
</evidence>
<dbReference type="Proteomes" id="UP000187735">
    <property type="component" value="Chromosome"/>
</dbReference>
<dbReference type="GO" id="GO:0008097">
    <property type="term" value="F:5S rRNA binding"/>
    <property type="evidence" value="ECO:0007669"/>
    <property type="project" value="InterPro"/>
</dbReference>
<dbReference type="PANTHER" id="PTHR33284:SF1">
    <property type="entry name" value="RIBOSOMAL PROTEIN L25_GLN-TRNA SYNTHETASE, ANTI-CODON-BINDING DOMAIN-CONTAINING PROTEIN"/>
    <property type="match status" value="1"/>
</dbReference>
<keyword evidence="1 5" id="KW-0699">rRNA-binding</keyword>
<dbReference type="KEGG" id="fmr:Fuma_04060"/>
<dbReference type="InterPro" id="IPR020930">
    <property type="entry name" value="Ribosomal_uL5_bac-type"/>
</dbReference>
<name>A0A1P8WK69_9PLAN</name>
<comment type="similarity">
    <text evidence="5">Belongs to the bacterial ribosomal protein bL25 family. CTC subfamily.</text>
</comment>
<sequence>MTEDFRLSAENRKVLGTRNTRRLRKQGRVPGNLYGFKKDAVNITVAADDVERLVAGGSKVVDVELDGTVDKAVVQELQWDIYSTHVRHLDLMRVDPDAVTTVDVPLVIRGEPAALKVGAQLRHKVKYVSVTCPAFRVPTNIPIRVAALKVGDTVKVSQLKAPETVKINTDGDTVVAQLYDPKKEEAAAAAPAAE</sequence>
<dbReference type="InterPro" id="IPR037121">
    <property type="entry name" value="Ribosomal_bL25_C"/>
</dbReference>
<gene>
    <name evidence="5 8" type="primary">rplY</name>
    <name evidence="5" type="synonym">ctc</name>
    <name evidence="8" type="ORF">Fuma_04060</name>
</gene>
<dbReference type="InterPro" id="IPR011035">
    <property type="entry name" value="Ribosomal_bL25/Gln-tRNA_synth"/>
</dbReference>
<organism evidence="8 9">
    <name type="scientific">Fuerstiella marisgermanici</name>
    <dbReference type="NCBI Taxonomy" id="1891926"/>
    <lineage>
        <taxon>Bacteria</taxon>
        <taxon>Pseudomonadati</taxon>
        <taxon>Planctomycetota</taxon>
        <taxon>Planctomycetia</taxon>
        <taxon>Planctomycetales</taxon>
        <taxon>Planctomycetaceae</taxon>
        <taxon>Fuerstiella</taxon>
    </lineage>
</organism>
<keyword evidence="2 5" id="KW-0694">RNA-binding</keyword>
<keyword evidence="4 5" id="KW-0687">Ribonucleoprotein</keyword>
<dbReference type="InterPro" id="IPR020056">
    <property type="entry name" value="Rbsml_bL25/Gln-tRNA_synth_N"/>
</dbReference>
<dbReference type="Gene3D" id="2.170.120.20">
    <property type="entry name" value="Ribosomal protein L25, beta domain"/>
    <property type="match status" value="1"/>
</dbReference>
<dbReference type="OrthoDB" id="9790002at2"/>
<dbReference type="RefSeq" id="WP_077025733.1">
    <property type="nucleotide sequence ID" value="NZ_CP017641.1"/>
</dbReference>
<feature type="domain" description="Large ribosomal subunit protein bL25 beta" evidence="7">
    <location>
        <begin position="101"/>
        <end position="181"/>
    </location>
</feature>
<evidence type="ECO:0000313" key="9">
    <source>
        <dbReference type="Proteomes" id="UP000187735"/>
    </source>
</evidence>
<proteinExistence type="inferred from homology"/>
<keyword evidence="3 5" id="KW-0689">Ribosomal protein</keyword>
<dbReference type="EMBL" id="CP017641">
    <property type="protein sequence ID" value="APZ94428.1"/>
    <property type="molecule type" value="Genomic_DNA"/>
</dbReference>
<dbReference type="InterPro" id="IPR020057">
    <property type="entry name" value="Ribosomal_bL25_b-dom"/>
</dbReference>
<dbReference type="Pfam" id="PF01386">
    <property type="entry name" value="Ribosomal_L25p"/>
    <property type="match status" value="1"/>
</dbReference>
<evidence type="ECO:0000256" key="5">
    <source>
        <dbReference type="HAMAP-Rule" id="MF_01334"/>
    </source>
</evidence>
<evidence type="ECO:0000256" key="2">
    <source>
        <dbReference type="ARBA" id="ARBA00022884"/>
    </source>
</evidence>
<evidence type="ECO:0000259" key="6">
    <source>
        <dbReference type="Pfam" id="PF01386"/>
    </source>
</evidence>
<reference evidence="8 9" key="1">
    <citation type="journal article" date="2016" name="Front. Microbiol.">
        <title>Fuerstia marisgermanicae gen. nov., sp. nov., an Unusual Member of the Phylum Planctomycetes from the German Wadden Sea.</title>
        <authorList>
            <person name="Kohn T."/>
            <person name="Heuer A."/>
            <person name="Jogler M."/>
            <person name="Vollmers J."/>
            <person name="Boedeker C."/>
            <person name="Bunk B."/>
            <person name="Rast P."/>
            <person name="Borchert D."/>
            <person name="Glockner I."/>
            <person name="Freese H.M."/>
            <person name="Klenk H.P."/>
            <person name="Overmann J."/>
            <person name="Kaster A.K."/>
            <person name="Rohde M."/>
            <person name="Wiegand S."/>
            <person name="Jogler C."/>
        </authorList>
    </citation>
    <scope>NUCLEOTIDE SEQUENCE [LARGE SCALE GENOMIC DNA]</scope>
    <source>
        <strain evidence="8 9">NH11</strain>
    </source>
</reference>
<dbReference type="CDD" id="cd00495">
    <property type="entry name" value="Ribosomal_L25_TL5_CTC"/>
    <property type="match status" value="1"/>
</dbReference>
<keyword evidence="9" id="KW-1185">Reference proteome</keyword>
<protein>
    <recommendedName>
        <fullName evidence="5">Large ribosomal subunit protein bL25</fullName>
    </recommendedName>
    <alternativeName>
        <fullName evidence="5">General stress protein CTC</fullName>
    </alternativeName>
</protein>
<dbReference type="NCBIfam" id="TIGR00731">
    <property type="entry name" value="bL25_bact_ctc"/>
    <property type="match status" value="1"/>
</dbReference>
<comment type="function">
    <text evidence="5">This is one of the proteins that binds to the 5S RNA in the ribosome where it forms part of the central protuberance.</text>
</comment>
<dbReference type="PANTHER" id="PTHR33284">
    <property type="entry name" value="RIBOSOMAL PROTEIN L25/GLN-TRNA SYNTHETASE, ANTI-CODON-BINDING DOMAIN-CONTAINING PROTEIN"/>
    <property type="match status" value="1"/>
</dbReference>
<evidence type="ECO:0000256" key="3">
    <source>
        <dbReference type="ARBA" id="ARBA00022980"/>
    </source>
</evidence>
<evidence type="ECO:0000313" key="8">
    <source>
        <dbReference type="EMBL" id="APZ94428.1"/>
    </source>
</evidence>
<evidence type="ECO:0000259" key="7">
    <source>
        <dbReference type="Pfam" id="PF14693"/>
    </source>
</evidence>